<name>A0AAI9TCM4_PENTH</name>
<comment type="caution">
    <text evidence="1">The sequence shown here is derived from an EMBL/GenBank/DDBJ whole genome shotgun (WGS) entry which is preliminary data.</text>
</comment>
<proteinExistence type="predicted"/>
<dbReference type="Proteomes" id="UP001227192">
    <property type="component" value="Unassembled WGS sequence"/>
</dbReference>
<evidence type="ECO:0000313" key="1">
    <source>
        <dbReference type="EMBL" id="KAJ9484852.1"/>
    </source>
</evidence>
<dbReference type="EMBL" id="LACB01000307">
    <property type="protein sequence ID" value="KAJ9484852.1"/>
    <property type="molecule type" value="Genomic_DNA"/>
</dbReference>
<gene>
    <name evidence="1" type="ORF">VN97_g8501</name>
</gene>
<accession>A0AAI9TCM4</accession>
<organism evidence="1 2">
    <name type="scientific">Penicillium thymicola</name>
    <dbReference type="NCBI Taxonomy" id="293382"/>
    <lineage>
        <taxon>Eukaryota</taxon>
        <taxon>Fungi</taxon>
        <taxon>Dikarya</taxon>
        <taxon>Ascomycota</taxon>
        <taxon>Pezizomycotina</taxon>
        <taxon>Eurotiomycetes</taxon>
        <taxon>Eurotiomycetidae</taxon>
        <taxon>Eurotiales</taxon>
        <taxon>Aspergillaceae</taxon>
        <taxon>Penicillium</taxon>
    </lineage>
</organism>
<sequence>MRGNCCTLAQLPRYALYTIILVFDHLNSKIIDNNTSHLECAGKRDIKASLIRLRRGIAARVTFGFHTYNGALMP</sequence>
<dbReference type="AlphaFoldDB" id="A0AAI9TCM4"/>
<reference evidence="1" key="2">
    <citation type="journal article" date="2016" name="Fungal Biol.">
        <title>Ochratoxin A production by Penicillium thymicola.</title>
        <authorList>
            <person name="Nguyen H.D.T."/>
            <person name="McMullin D.R."/>
            <person name="Ponomareva E."/>
            <person name="Riley R."/>
            <person name="Pomraning K.R."/>
            <person name="Baker S.E."/>
            <person name="Seifert K.A."/>
        </authorList>
    </citation>
    <scope>NUCLEOTIDE SEQUENCE</scope>
    <source>
        <strain evidence="1">DAOM 180753</strain>
    </source>
</reference>
<evidence type="ECO:0000313" key="2">
    <source>
        <dbReference type="Proteomes" id="UP001227192"/>
    </source>
</evidence>
<keyword evidence="2" id="KW-1185">Reference proteome</keyword>
<protein>
    <submittedName>
        <fullName evidence="1">Uncharacterized protein</fullName>
    </submittedName>
</protein>
<reference evidence="1" key="1">
    <citation type="submission" date="2015-06" db="EMBL/GenBank/DDBJ databases">
        <authorList>
            <person name="Nguyen H."/>
        </authorList>
    </citation>
    <scope>NUCLEOTIDE SEQUENCE</scope>
    <source>
        <strain evidence="1">DAOM 180753</strain>
    </source>
</reference>